<dbReference type="Pfam" id="PF12704">
    <property type="entry name" value="MacB_PCD"/>
    <property type="match status" value="1"/>
</dbReference>
<dbReference type="GO" id="GO:0098797">
    <property type="term" value="C:plasma membrane protein complex"/>
    <property type="evidence" value="ECO:0007669"/>
    <property type="project" value="TreeGrafter"/>
</dbReference>
<comment type="caution">
    <text evidence="11">The sequence shown here is derived from an EMBL/GenBank/DDBJ whole genome shotgun (WGS) entry which is preliminary data.</text>
</comment>
<keyword evidence="5 8" id="KW-0812">Transmembrane</keyword>
<keyword evidence="3" id="KW-0813">Transport</keyword>
<comment type="subcellular location">
    <subcellularLocation>
        <location evidence="1">Cell membrane</location>
        <topology evidence="1">Multi-pass membrane protein</topology>
    </subcellularLocation>
</comment>
<dbReference type="PANTHER" id="PTHR30489">
    <property type="entry name" value="LIPOPROTEIN-RELEASING SYSTEM TRANSMEMBRANE PROTEIN LOLE"/>
    <property type="match status" value="1"/>
</dbReference>
<keyword evidence="4" id="KW-1003">Cell membrane</keyword>
<evidence type="ECO:0000259" key="10">
    <source>
        <dbReference type="Pfam" id="PF12704"/>
    </source>
</evidence>
<feature type="transmembrane region" description="Helical" evidence="8">
    <location>
        <begin position="24"/>
        <end position="50"/>
    </location>
</feature>
<dbReference type="GO" id="GO:0044874">
    <property type="term" value="P:lipoprotein localization to outer membrane"/>
    <property type="evidence" value="ECO:0007669"/>
    <property type="project" value="TreeGrafter"/>
</dbReference>
<dbReference type="EMBL" id="SNVV01000001">
    <property type="protein sequence ID" value="TDN56937.1"/>
    <property type="molecule type" value="Genomic_DNA"/>
</dbReference>
<accession>A0A4R6EHM9</accession>
<feature type="transmembrane region" description="Helical" evidence="8">
    <location>
        <begin position="320"/>
        <end position="346"/>
    </location>
</feature>
<evidence type="ECO:0000256" key="7">
    <source>
        <dbReference type="ARBA" id="ARBA00023136"/>
    </source>
</evidence>
<dbReference type="AlphaFoldDB" id="A0A4R6EHM9"/>
<keyword evidence="11" id="KW-0449">Lipoprotein</keyword>
<dbReference type="OrthoDB" id="9808461at2"/>
<proteinExistence type="inferred from homology"/>
<evidence type="ECO:0000256" key="1">
    <source>
        <dbReference type="ARBA" id="ARBA00004651"/>
    </source>
</evidence>
<evidence type="ECO:0000313" key="12">
    <source>
        <dbReference type="Proteomes" id="UP000295129"/>
    </source>
</evidence>
<feature type="domain" description="ABC3 transporter permease C-terminal" evidence="9">
    <location>
        <begin position="278"/>
        <end position="411"/>
    </location>
</feature>
<evidence type="ECO:0000256" key="4">
    <source>
        <dbReference type="ARBA" id="ARBA00022475"/>
    </source>
</evidence>
<evidence type="ECO:0000313" key="11">
    <source>
        <dbReference type="EMBL" id="TDN56937.1"/>
    </source>
</evidence>
<evidence type="ECO:0000256" key="3">
    <source>
        <dbReference type="ARBA" id="ARBA00022448"/>
    </source>
</evidence>
<dbReference type="RefSeq" id="WP_133587679.1">
    <property type="nucleotide sequence ID" value="NZ_SNVV01000001.1"/>
</dbReference>
<name>A0A4R6EHM9_9RHOO</name>
<protein>
    <submittedName>
        <fullName evidence="11">Lipoprotein-releasing system permease protein</fullName>
    </submittedName>
</protein>
<sequence length="418" mass="45148">MRYELLVGLRYTRSRKRAQGRNRFISFISLVSMLGIALGVAALIVVLSVMNGFQEELRTRILGVASHIQVQSLDGELAAWQRVADQASQHPAVQAAAPYVQEQGLLSFEDVVRGSMVRGILPAEEDKVADFGRHMKAGSLDALQPGRFGIVLGRDLALALRVRLGDKVTLIAPQGLVTPAAVLPRVKQFEVVGIFEAGMYEYDSGLALMHLADAQALYRMGDGVSGVRLKLDDLFAAPRVARELAATLDAPNAMVVDWTRSHANFFRAVALEKTMMTLILFLIVAVAAFNIVSTLVMAVQEKYADIAILRTLGASPGSIMAIFVLQGAIIGFVGLGAGVVGGLLIAHNLDVVIPALEAITGATLWNKEIYYINELPSKVLPADVISIVSVSFVLTLVATLYPSWRASRVNPAEALRYE</sequence>
<dbReference type="NCBIfam" id="TIGR02212">
    <property type="entry name" value="lolCE"/>
    <property type="match status" value="1"/>
</dbReference>
<dbReference type="InterPro" id="IPR003838">
    <property type="entry name" value="ABC3_permease_C"/>
</dbReference>
<dbReference type="Proteomes" id="UP000295129">
    <property type="component" value="Unassembled WGS sequence"/>
</dbReference>
<keyword evidence="7 8" id="KW-0472">Membrane</keyword>
<gene>
    <name evidence="11" type="ORF">C7389_101316</name>
</gene>
<keyword evidence="12" id="KW-1185">Reference proteome</keyword>
<reference evidence="11 12" key="1">
    <citation type="submission" date="2019-03" db="EMBL/GenBank/DDBJ databases">
        <title>Genomic Encyclopedia of Type Strains, Phase IV (KMG-IV): sequencing the most valuable type-strain genomes for metagenomic binning, comparative biology and taxonomic classification.</title>
        <authorList>
            <person name="Goeker M."/>
        </authorList>
    </citation>
    <scope>NUCLEOTIDE SEQUENCE [LARGE SCALE GENOMIC DNA]</scope>
    <source>
        <strain evidence="11 12">DSM 12121</strain>
    </source>
</reference>
<dbReference type="PANTHER" id="PTHR30489:SF0">
    <property type="entry name" value="LIPOPROTEIN-RELEASING SYSTEM TRANSMEMBRANE PROTEIN LOLE"/>
    <property type="match status" value="1"/>
</dbReference>
<evidence type="ECO:0000256" key="2">
    <source>
        <dbReference type="ARBA" id="ARBA00005236"/>
    </source>
</evidence>
<dbReference type="GO" id="GO:0042953">
    <property type="term" value="P:lipoprotein transport"/>
    <property type="evidence" value="ECO:0007669"/>
    <property type="project" value="InterPro"/>
</dbReference>
<evidence type="ECO:0000256" key="5">
    <source>
        <dbReference type="ARBA" id="ARBA00022692"/>
    </source>
</evidence>
<dbReference type="Pfam" id="PF02687">
    <property type="entry name" value="FtsX"/>
    <property type="match status" value="1"/>
</dbReference>
<comment type="similarity">
    <text evidence="2">Belongs to the ABC-4 integral membrane protein family. LolC/E subfamily.</text>
</comment>
<evidence type="ECO:0000259" key="9">
    <source>
        <dbReference type="Pfam" id="PF02687"/>
    </source>
</evidence>
<feature type="transmembrane region" description="Helical" evidence="8">
    <location>
        <begin position="384"/>
        <end position="401"/>
    </location>
</feature>
<evidence type="ECO:0000256" key="6">
    <source>
        <dbReference type="ARBA" id="ARBA00022989"/>
    </source>
</evidence>
<dbReference type="InterPro" id="IPR025857">
    <property type="entry name" value="MacB_PCD"/>
</dbReference>
<keyword evidence="6 8" id="KW-1133">Transmembrane helix</keyword>
<evidence type="ECO:0000256" key="8">
    <source>
        <dbReference type="SAM" id="Phobius"/>
    </source>
</evidence>
<dbReference type="InterPro" id="IPR051447">
    <property type="entry name" value="Lipoprotein-release_system"/>
</dbReference>
<dbReference type="InterPro" id="IPR011925">
    <property type="entry name" value="LolCE_TM"/>
</dbReference>
<feature type="domain" description="MacB-like periplasmic core" evidence="10">
    <location>
        <begin position="29"/>
        <end position="246"/>
    </location>
</feature>
<organism evidence="11 12">
    <name type="scientific">Azoarcus indigens</name>
    <dbReference type="NCBI Taxonomy" id="29545"/>
    <lineage>
        <taxon>Bacteria</taxon>
        <taxon>Pseudomonadati</taxon>
        <taxon>Pseudomonadota</taxon>
        <taxon>Betaproteobacteria</taxon>
        <taxon>Rhodocyclales</taxon>
        <taxon>Zoogloeaceae</taxon>
        <taxon>Azoarcus</taxon>
    </lineage>
</organism>
<feature type="transmembrane region" description="Helical" evidence="8">
    <location>
        <begin position="275"/>
        <end position="299"/>
    </location>
</feature>